<dbReference type="InterPro" id="IPR052035">
    <property type="entry name" value="ZnF_BED_domain_contain"/>
</dbReference>
<comment type="subcellular location">
    <subcellularLocation>
        <location evidence="1">Nucleus</location>
    </subcellularLocation>
</comment>
<organism evidence="6 7">
    <name type="scientific">Meganyctiphanes norvegica</name>
    <name type="common">Northern krill</name>
    <name type="synonym">Thysanopoda norvegica</name>
    <dbReference type="NCBI Taxonomy" id="48144"/>
    <lineage>
        <taxon>Eukaryota</taxon>
        <taxon>Metazoa</taxon>
        <taxon>Ecdysozoa</taxon>
        <taxon>Arthropoda</taxon>
        <taxon>Crustacea</taxon>
        <taxon>Multicrustacea</taxon>
        <taxon>Malacostraca</taxon>
        <taxon>Eumalacostraca</taxon>
        <taxon>Eucarida</taxon>
        <taxon>Euphausiacea</taxon>
        <taxon>Euphausiidae</taxon>
        <taxon>Meganyctiphanes</taxon>
    </lineage>
</organism>
<dbReference type="GO" id="GO:0008270">
    <property type="term" value="F:zinc ion binding"/>
    <property type="evidence" value="ECO:0007669"/>
    <property type="project" value="UniProtKB-KW"/>
</dbReference>
<keyword evidence="7" id="KW-1185">Reference proteome</keyword>
<evidence type="ECO:0000313" key="7">
    <source>
        <dbReference type="Proteomes" id="UP001497623"/>
    </source>
</evidence>
<dbReference type="Proteomes" id="UP001497623">
    <property type="component" value="Unassembled WGS sequence"/>
</dbReference>
<dbReference type="EMBL" id="CAXKWB010003399">
    <property type="protein sequence ID" value="CAL4069097.1"/>
    <property type="molecule type" value="Genomic_DNA"/>
</dbReference>
<evidence type="ECO:0000256" key="2">
    <source>
        <dbReference type="ARBA" id="ARBA00022723"/>
    </source>
</evidence>
<dbReference type="InterPro" id="IPR012337">
    <property type="entry name" value="RNaseH-like_sf"/>
</dbReference>
<comment type="caution">
    <text evidence="6">The sequence shown here is derived from an EMBL/GenBank/DDBJ whole genome shotgun (WGS) entry which is preliminary data.</text>
</comment>
<dbReference type="SUPFAM" id="SSF53098">
    <property type="entry name" value="Ribonuclease H-like"/>
    <property type="match status" value="1"/>
</dbReference>
<reference evidence="6 7" key="1">
    <citation type="submission" date="2024-05" db="EMBL/GenBank/DDBJ databases">
        <authorList>
            <person name="Wallberg A."/>
        </authorList>
    </citation>
    <scope>NUCLEOTIDE SEQUENCE [LARGE SCALE GENOMIC DNA]</scope>
</reference>
<keyword evidence="3" id="KW-0863">Zinc-finger</keyword>
<evidence type="ECO:0000256" key="5">
    <source>
        <dbReference type="ARBA" id="ARBA00023242"/>
    </source>
</evidence>
<proteinExistence type="predicted"/>
<evidence type="ECO:0000256" key="3">
    <source>
        <dbReference type="ARBA" id="ARBA00022771"/>
    </source>
</evidence>
<keyword evidence="2" id="KW-0479">Metal-binding</keyword>
<dbReference type="AlphaFoldDB" id="A0AAV2Q5W6"/>
<accession>A0AAV2Q5W6</accession>
<protein>
    <submittedName>
        <fullName evidence="6">Uncharacterized protein</fullName>
    </submittedName>
</protein>
<evidence type="ECO:0000256" key="4">
    <source>
        <dbReference type="ARBA" id="ARBA00022833"/>
    </source>
</evidence>
<dbReference type="PANTHER" id="PTHR46481">
    <property type="entry name" value="ZINC FINGER BED DOMAIN-CONTAINING PROTEIN 4"/>
    <property type="match status" value="1"/>
</dbReference>
<gene>
    <name evidence="6" type="ORF">MNOR_LOCUS7630</name>
</gene>
<evidence type="ECO:0000256" key="1">
    <source>
        <dbReference type="ARBA" id="ARBA00004123"/>
    </source>
</evidence>
<sequence>MYHSTSFKVRSKLDKADRHSVTTDGWTSLANESYISLTCHYINDEFKLESLVLQTKHMPQSHTAENLLSELETMIKFWNLDTNKKPCFLTDNAKNICKAVNLGNFPHIGCFAHTMNLAVNKALTLSELSSLMGKLHKLVGHFKHSTLESEALKAAEFKENIALLQVIQDGVTQWNSALHMIR</sequence>
<dbReference type="GO" id="GO:0005634">
    <property type="term" value="C:nucleus"/>
    <property type="evidence" value="ECO:0007669"/>
    <property type="project" value="UniProtKB-SubCell"/>
</dbReference>
<keyword evidence="4" id="KW-0862">Zinc</keyword>
<dbReference type="PANTHER" id="PTHR46481:SF10">
    <property type="entry name" value="ZINC FINGER BED DOMAIN-CONTAINING PROTEIN 39"/>
    <property type="match status" value="1"/>
</dbReference>
<keyword evidence="5" id="KW-0539">Nucleus</keyword>
<name>A0AAV2Q5W6_MEGNR</name>
<evidence type="ECO:0000313" key="6">
    <source>
        <dbReference type="EMBL" id="CAL4069097.1"/>
    </source>
</evidence>